<feature type="region of interest" description="Disordered" evidence="4">
    <location>
        <begin position="17"/>
        <end position="54"/>
    </location>
</feature>
<evidence type="ECO:0000259" key="5">
    <source>
        <dbReference type="PROSITE" id="PS50102"/>
    </source>
</evidence>
<organism evidence="6 7">
    <name type="scientific">Thelohanellus kitauei</name>
    <name type="common">Myxosporean</name>
    <dbReference type="NCBI Taxonomy" id="669202"/>
    <lineage>
        <taxon>Eukaryota</taxon>
        <taxon>Metazoa</taxon>
        <taxon>Cnidaria</taxon>
        <taxon>Myxozoa</taxon>
        <taxon>Myxosporea</taxon>
        <taxon>Bivalvulida</taxon>
        <taxon>Platysporina</taxon>
        <taxon>Myxobolidae</taxon>
        <taxon>Thelohanellus</taxon>
    </lineage>
</organism>
<keyword evidence="2" id="KW-0539">Nucleus</keyword>
<comment type="subcellular location">
    <subcellularLocation>
        <location evidence="1">Nucleus</location>
    </subcellularLocation>
</comment>
<dbReference type="InterPro" id="IPR000504">
    <property type="entry name" value="RRM_dom"/>
</dbReference>
<reference evidence="6 7" key="1">
    <citation type="journal article" date="2014" name="Genome Biol. Evol.">
        <title>The genome of the myxosporean Thelohanellus kitauei shows adaptations to nutrient acquisition within its fish host.</title>
        <authorList>
            <person name="Yang Y."/>
            <person name="Xiong J."/>
            <person name="Zhou Z."/>
            <person name="Huo F."/>
            <person name="Miao W."/>
            <person name="Ran C."/>
            <person name="Liu Y."/>
            <person name="Zhang J."/>
            <person name="Feng J."/>
            <person name="Wang M."/>
            <person name="Wang M."/>
            <person name="Wang L."/>
            <person name="Yao B."/>
        </authorList>
    </citation>
    <scope>NUCLEOTIDE SEQUENCE [LARGE SCALE GENOMIC DNA]</scope>
    <source>
        <strain evidence="6">Wuqing</strain>
    </source>
</reference>
<dbReference type="CDD" id="cd12313">
    <property type="entry name" value="RRM1_RRM2_RBM5_like"/>
    <property type="match status" value="1"/>
</dbReference>
<dbReference type="InterPro" id="IPR035979">
    <property type="entry name" value="RBD_domain_sf"/>
</dbReference>
<evidence type="ECO:0000256" key="1">
    <source>
        <dbReference type="ARBA" id="ARBA00004123"/>
    </source>
</evidence>
<dbReference type="Proteomes" id="UP000031668">
    <property type="component" value="Unassembled WGS sequence"/>
</dbReference>
<evidence type="ECO:0000256" key="3">
    <source>
        <dbReference type="PROSITE-ProRule" id="PRU00176"/>
    </source>
</evidence>
<accession>A0A0C2JRP2</accession>
<proteinExistence type="predicted"/>
<keyword evidence="7" id="KW-1185">Reference proteome</keyword>
<dbReference type="GO" id="GO:0003723">
    <property type="term" value="F:RNA binding"/>
    <property type="evidence" value="ECO:0007669"/>
    <property type="project" value="UniProtKB-UniRule"/>
</dbReference>
<dbReference type="SMART" id="SM00360">
    <property type="entry name" value="RRM"/>
    <property type="match status" value="1"/>
</dbReference>
<dbReference type="OrthoDB" id="29221at2759"/>
<dbReference type="GO" id="GO:0005634">
    <property type="term" value="C:nucleus"/>
    <property type="evidence" value="ECO:0007669"/>
    <property type="project" value="UniProtKB-SubCell"/>
</dbReference>
<evidence type="ECO:0000313" key="6">
    <source>
        <dbReference type="EMBL" id="KII72073.1"/>
    </source>
</evidence>
<comment type="caution">
    <text evidence="6">The sequence shown here is derived from an EMBL/GenBank/DDBJ whole genome shotgun (WGS) entry which is preliminary data.</text>
</comment>
<dbReference type="GO" id="GO:0000398">
    <property type="term" value="P:mRNA splicing, via spliceosome"/>
    <property type="evidence" value="ECO:0007669"/>
    <property type="project" value="TreeGrafter"/>
</dbReference>
<dbReference type="SUPFAM" id="SSF54928">
    <property type="entry name" value="RNA-binding domain, RBD"/>
    <property type="match status" value="1"/>
</dbReference>
<evidence type="ECO:0000256" key="2">
    <source>
        <dbReference type="ARBA" id="ARBA00023242"/>
    </source>
</evidence>
<dbReference type="AlphaFoldDB" id="A0A0C2JRP2"/>
<protein>
    <submittedName>
        <fullName evidence="6">RNA-binding protein 5</fullName>
    </submittedName>
</protein>
<dbReference type="PROSITE" id="PS50102">
    <property type="entry name" value="RRM"/>
    <property type="match status" value="1"/>
</dbReference>
<dbReference type="PANTHER" id="PTHR13948:SF3">
    <property type="entry name" value="FI21118P1"/>
    <property type="match status" value="1"/>
</dbReference>
<feature type="domain" description="RRM" evidence="5">
    <location>
        <begin position="171"/>
        <end position="255"/>
    </location>
</feature>
<evidence type="ECO:0000256" key="4">
    <source>
        <dbReference type="SAM" id="MobiDB-lite"/>
    </source>
</evidence>
<dbReference type="Gene3D" id="3.30.70.330">
    <property type="match status" value="1"/>
</dbReference>
<sequence>MTLGLTASIRTAMIVDRHCSRNKHRGPSTHDSPSNRDRNRHKRQFSGSESSEEEHYNVIPAVSLFDIPSHVQKSDIIKSMMEFRVTYKNLTYPVKGSQCLYTENSAHIEFFHHSDLTRFVNITKGVLTISGCPVVVRHAKTSDLIDSLSSSLYYLGADQAQRTLDDPEACNVLILKGLDHETTEEAVRNAVCHLTNKIVYDVRLIRDKITNVSRGFCFVEMGDIDGARSLLSFIRRMDPPFSIDHRRIVAGYAKNNFGFSCNTKSQNNSVASNAIAAARAANAALPVHLQDNKSQPTQSSETVTPGDPSTYYFDPTSNYYIDPSTNFYYDSNTGTFYNPYTQQFLYLDEKTKILIPFATNTQDLLYNILVCARIKLGKELQVPSRRRVCFDFCLI</sequence>
<dbReference type="InterPro" id="IPR041591">
    <property type="entry name" value="OCRE"/>
</dbReference>
<dbReference type="PANTHER" id="PTHR13948">
    <property type="entry name" value="RNA-BINDING PROTEIN"/>
    <property type="match status" value="1"/>
</dbReference>
<gene>
    <name evidence="6" type="ORF">RF11_14804</name>
</gene>
<dbReference type="Pfam" id="PF17780">
    <property type="entry name" value="OCRE"/>
    <property type="match status" value="1"/>
</dbReference>
<dbReference type="InterPro" id="IPR012677">
    <property type="entry name" value="Nucleotide-bd_a/b_plait_sf"/>
</dbReference>
<keyword evidence="3" id="KW-0694">RNA-binding</keyword>
<dbReference type="EMBL" id="JWZT01001421">
    <property type="protein sequence ID" value="KII72073.1"/>
    <property type="molecule type" value="Genomic_DNA"/>
</dbReference>
<evidence type="ECO:0000313" key="7">
    <source>
        <dbReference type="Proteomes" id="UP000031668"/>
    </source>
</evidence>
<dbReference type="CDD" id="cd16162">
    <property type="entry name" value="OCRE_RBM5_like"/>
    <property type="match status" value="1"/>
</dbReference>
<name>A0A0C2JRP2_THEKT</name>